<name>A0ABX9SUE0_SPHMI</name>
<dbReference type="Proteomes" id="UP000276029">
    <property type="component" value="Unassembled WGS sequence"/>
</dbReference>
<dbReference type="EMBL" id="RBWX01000014">
    <property type="protein sequence ID" value="RKS84382.1"/>
    <property type="molecule type" value="Genomic_DNA"/>
</dbReference>
<sequence length="230" mass="24465">MVRAFRIVGGGSAVPLLPRRPGRDHRLGNAVGLAAIELHQDCRLSTATAIGKPCPNGPFDCALHMFVQCLGLERIKVRGHAGTEDQPAQRKRMIPHPLAGAIDPAEAGGSMIEGEGRPLRPVPVFQRGAVGLAVVVIGEKLSDERTDVSRGARMGDEVQTDSLRRTKKAAEPAKGLSEYAHDSTSPKDMKGKGAGSTLPPERQFERCTSVSRAIDSVVINVRVPILSAST</sequence>
<gene>
    <name evidence="2" type="ORF">DFR51_3721</name>
</gene>
<keyword evidence="3" id="KW-1185">Reference proteome</keyword>
<protein>
    <submittedName>
        <fullName evidence="2">Uncharacterized protein</fullName>
    </submittedName>
</protein>
<feature type="compositionally biased region" description="Basic and acidic residues" evidence="1">
    <location>
        <begin position="179"/>
        <end position="191"/>
    </location>
</feature>
<evidence type="ECO:0000313" key="3">
    <source>
        <dbReference type="Proteomes" id="UP000276029"/>
    </source>
</evidence>
<proteinExistence type="predicted"/>
<feature type="region of interest" description="Disordered" evidence="1">
    <location>
        <begin position="147"/>
        <end position="202"/>
    </location>
</feature>
<evidence type="ECO:0000256" key="1">
    <source>
        <dbReference type="SAM" id="MobiDB-lite"/>
    </source>
</evidence>
<accession>A0ABX9SUE0</accession>
<organism evidence="2 3">
    <name type="scientific">Sphingosinicella microcystinivorans</name>
    <dbReference type="NCBI Taxonomy" id="335406"/>
    <lineage>
        <taxon>Bacteria</taxon>
        <taxon>Pseudomonadati</taxon>
        <taxon>Pseudomonadota</taxon>
        <taxon>Alphaproteobacteria</taxon>
        <taxon>Sphingomonadales</taxon>
        <taxon>Sphingosinicellaceae</taxon>
        <taxon>Sphingosinicella</taxon>
    </lineage>
</organism>
<comment type="caution">
    <text evidence="2">The sequence shown here is derived from an EMBL/GenBank/DDBJ whole genome shotgun (WGS) entry which is preliminary data.</text>
</comment>
<reference evidence="2 3" key="1">
    <citation type="submission" date="2018-10" db="EMBL/GenBank/DDBJ databases">
        <title>Genomic Encyclopedia of Type Strains, Phase IV (KMG-IV): sequencing the most valuable type-strain genomes for metagenomic binning, comparative biology and taxonomic classification.</title>
        <authorList>
            <person name="Goeker M."/>
        </authorList>
    </citation>
    <scope>NUCLEOTIDE SEQUENCE [LARGE SCALE GENOMIC DNA]</scope>
    <source>
        <strain evidence="2 3">DSM 19791</strain>
    </source>
</reference>
<feature type="compositionally biased region" description="Basic and acidic residues" evidence="1">
    <location>
        <begin position="147"/>
        <end position="171"/>
    </location>
</feature>
<evidence type="ECO:0000313" key="2">
    <source>
        <dbReference type="EMBL" id="RKS84382.1"/>
    </source>
</evidence>